<dbReference type="PROSITE" id="PS50893">
    <property type="entry name" value="ABC_TRANSPORTER_2"/>
    <property type="match status" value="1"/>
</dbReference>
<keyword evidence="6" id="KW-1185">Reference proteome</keyword>
<proteinExistence type="predicted"/>
<dbReference type="SMART" id="SM00382">
    <property type="entry name" value="AAA"/>
    <property type="match status" value="1"/>
</dbReference>
<dbReference type="PANTHER" id="PTHR42939">
    <property type="entry name" value="ABC TRANSPORTER ATP-BINDING PROTEIN ALBC-RELATED"/>
    <property type="match status" value="1"/>
</dbReference>
<comment type="caution">
    <text evidence="5">The sequence shown here is derived from an EMBL/GenBank/DDBJ whole genome shotgun (WGS) entry which is preliminary data.</text>
</comment>
<sequence length="213" mass="23683">MLHFQKFEKRYGSFPALKIDELTIEPGIYWIRGVNGSGKSTLLKSIAGILSFKGDILLNNSISITKQPVAYRKLVNFAEAEPLFPEFLTGREMISLFADAKGAPAGQEQQLIESMYMTSYIDGPVGSYSSGMMKKLSLLLAFLGKPDIILLDEPLITIDTASLKILYGWMAEQHAQQGTSFLLTSHQPLDPEELPNAKELLVENQTLNLQENE</sequence>
<dbReference type="PROSITE" id="PS00211">
    <property type="entry name" value="ABC_TRANSPORTER_1"/>
    <property type="match status" value="1"/>
</dbReference>
<evidence type="ECO:0000259" key="4">
    <source>
        <dbReference type="PROSITE" id="PS50893"/>
    </source>
</evidence>
<accession>A0ABR9XIC2</accession>
<dbReference type="InterPro" id="IPR027417">
    <property type="entry name" value="P-loop_NTPase"/>
</dbReference>
<keyword evidence="3 5" id="KW-0067">ATP-binding</keyword>
<protein>
    <submittedName>
        <fullName evidence="5">ABC transporter ATP-binding protein</fullName>
    </submittedName>
</protein>
<evidence type="ECO:0000256" key="1">
    <source>
        <dbReference type="ARBA" id="ARBA00022448"/>
    </source>
</evidence>
<dbReference type="InterPro" id="IPR003593">
    <property type="entry name" value="AAA+_ATPase"/>
</dbReference>
<evidence type="ECO:0000313" key="6">
    <source>
        <dbReference type="Proteomes" id="UP000632774"/>
    </source>
</evidence>
<evidence type="ECO:0000313" key="5">
    <source>
        <dbReference type="EMBL" id="MBE9667133.1"/>
    </source>
</evidence>
<dbReference type="EMBL" id="JADFFM010000001">
    <property type="protein sequence ID" value="MBE9667133.1"/>
    <property type="molecule type" value="Genomic_DNA"/>
</dbReference>
<dbReference type="GO" id="GO:0005524">
    <property type="term" value="F:ATP binding"/>
    <property type="evidence" value="ECO:0007669"/>
    <property type="project" value="UniProtKB-KW"/>
</dbReference>
<gene>
    <name evidence="5" type="ORF">IRJ18_12235</name>
</gene>
<feature type="domain" description="ABC transporter" evidence="4">
    <location>
        <begin position="2"/>
        <end position="213"/>
    </location>
</feature>
<dbReference type="SUPFAM" id="SSF52540">
    <property type="entry name" value="P-loop containing nucleoside triphosphate hydrolases"/>
    <property type="match status" value="1"/>
</dbReference>
<organism evidence="5 6">
    <name type="scientific">Mucilaginibacter boryungensis</name>
    <dbReference type="NCBI Taxonomy" id="768480"/>
    <lineage>
        <taxon>Bacteria</taxon>
        <taxon>Pseudomonadati</taxon>
        <taxon>Bacteroidota</taxon>
        <taxon>Sphingobacteriia</taxon>
        <taxon>Sphingobacteriales</taxon>
        <taxon>Sphingobacteriaceae</taxon>
        <taxon>Mucilaginibacter</taxon>
    </lineage>
</organism>
<name>A0ABR9XIC2_9SPHI</name>
<dbReference type="PANTHER" id="PTHR42939:SF1">
    <property type="entry name" value="ABC TRANSPORTER ATP-BINDING PROTEIN ALBC-RELATED"/>
    <property type="match status" value="1"/>
</dbReference>
<dbReference type="Pfam" id="PF00005">
    <property type="entry name" value="ABC_tran"/>
    <property type="match status" value="1"/>
</dbReference>
<dbReference type="InterPro" id="IPR017871">
    <property type="entry name" value="ABC_transporter-like_CS"/>
</dbReference>
<dbReference type="RefSeq" id="WP_194106484.1">
    <property type="nucleotide sequence ID" value="NZ_JADFFM010000001.1"/>
</dbReference>
<keyword evidence="2" id="KW-0547">Nucleotide-binding</keyword>
<dbReference type="Proteomes" id="UP000632774">
    <property type="component" value="Unassembled WGS sequence"/>
</dbReference>
<dbReference type="InterPro" id="IPR003439">
    <property type="entry name" value="ABC_transporter-like_ATP-bd"/>
</dbReference>
<dbReference type="InterPro" id="IPR051782">
    <property type="entry name" value="ABC_Transporter_VariousFunc"/>
</dbReference>
<evidence type="ECO:0000256" key="3">
    <source>
        <dbReference type="ARBA" id="ARBA00022840"/>
    </source>
</evidence>
<evidence type="ECO:0000256" key="2">
    <source>
        <dbReference type="ARBA" id="ARBA00022741"/>
    </source>
</evidence>
<dbReference type="Gene3D" id="3.40.50.300">
    <property type="entry name" value="P-loop containing nucleotide triphosphate hydrolases"/>
    <property type="match status" value="1"/>
</dbReference>
<keyword evidence="1" id="KW-0813">Transport</keyword>
<reference evidence="5 6" key="1">
    <citation type="submission" date="2020-10" db="EMBL/GenBank/DDBJ databases">
        <title>Mucilaginibacter mali sp. nov., isolated from rhizosphere soil of apple orchard.</title>
        <authorList>
            <person name="Lee J.-S."/>
            <person name="Kim H.S."/>
            <person name="Kim J.-S."/>
        </authorList>
    </citation>
    <scope>NUCLEOTIDE SEQUENCE [LARGE SCALE GENOMIC DNA]</scope>
    <source>
        <strain evidence="5 6">KCTC 23157</strain>
    </source>
</reference>